<dbReference type="PROSITE" id="PS51206">
    <property type="entry name" value="SF3_HELICASE_1"/>
    <property type="match status" value="1"/>
</dbReference>
<evidence type="ECO:0000256" key="1">
    <source>
        <dbReference type="ARBA" id="ARBA00022741"/>
    </source>
</evidence>
<dbReference type="InterPro" id="IPR051620">
    <property type="entry name" value="ORF904-like_C"/>
</dbReference>
<evidence type="ECO:0000313" key="6">
    <source>
        <dbReference type="Proteomes" id="UP000183508"/>
    </source>
</evidence>
<keyword evidence="2" id="KW-0378">Hydrolase</keyword>
<dbReference type="InterPro" id="IPR027417">
    <property type="entry name" value="P-loop_NTPase"/>
</dbReference>
<keyword evidence="1" id="KW-0547">Nucleotide-binding</keyword>
<dbReference type="SUPFAM" id="SSF52540">
    <property type="entry name" value="P-loop containing nucleoside triphosphate hydrolases"/>
    <property type="match status" value="1"/>
</dbReference>
<accession>A0A1I7J9S5</accession>
<keyword evidence="6" id="KW-1185">Reference proteome</keyword>
<dbReference type="InterPro" id="IPR006500">
    <property type="entry name" value="Helicase_put_C_phage/plasmid"/>
</dbReference>
<dbReference type="EMBL" id="FPBV01000009">
    <property type="protein sequence ID" value="SFU81861.1"/>
    <property type="molecule type" value="Genomic_DNA"/>
</dbReference>
<dbReference type="RefSeq" id="WP_074952048.1">
    <property type="nucleotide sequence ID" value="NZ_FPBV01000009.1"/>
</dbReference>
<dbReference type="Proteomes" id="UP000183508">
    <property type="component" value="Unassembled WGS sequence"/>
</dbReference>
<protein>
    <submittedName>
        <fullName evidence="5">Phage/plasmid primase, P4 family, C-terminal domain-containing protein</fullName>
    </submittedName>
</protein>
<evidence type="ECO:0000256" key="2">
    <source>
        <dbReference type="ARBA" id="ARBA00022801"/>
    </source>
</evidence>
<dbReference type="PANTHER" id="PTHR35372:SF2">
    <property type="entry name" value="SF3 HELICASE DOMAIN-CONTAINING PROTEIN"/>
    <property type="match status" value="1"/>
</dbReference>
<dbReference type="Pfam" id="PF19263">
    <property type="entry name" value="DUF5906"/>
    <property type="match status" value="1"/>
</dbReference>
<evidence type="ECO:0000256" key="3">
    <source>
        <dbReference type="ARBA" id="ARBA00022840"/>
    </source>
</evidence>
<proteinExistence type="predicted"/>
<dbReference type="PANTHER" id="PTHR35372">
    <property type="entry name" value="ATP BINDING PROTEIN-RELATED"/>
    <property type="match status" value="1"/>
</dbReference>
<evidence type="ECO:0000313" key="5">
    <source>
        <dbReference type="EMBL" id="SFU81861.1"/>
    </source>
</evidence>
<sequence length="1007" mass="114250">MPRECKVCASKLRKEAEKRCKDGQSYRKVVEWLAAQGETVSHEALRQHMTQHVFGTPERHDIEFSVDVRTLREFLEAWFARVQDGHIEVRPIPNDRTDKDAARQAAQLRKSFPVSDIDALAVHVTEGYKAASLLRCGWYYGVCPRKTEVRRVADVSSGEVRARWVGGAAEDVAAYPGAWADIDDHGGDDDADRIEHAQRALEALSETGYPPTFVVLSGGGRGRHVYFRFTEPVDVDTGRRIVRKLAELLRSDPSIADPARVMRLPGTLHTKTSRVVPVSIEQSRPDAEYPGDEFEATLDRLLVEFGVVNEEDRETPGKEAADCGNTVSGRWAPVPLEYVADKLPLICARFAVYATDPNTVSEPVWHHIAGTLKSLNPAPALWHEWSKGYDLGPGRRYNWAEAQRKWQQNKGVPIKCATFERDDPMPECRSCPHWSKNTSPAMVIRRLYAVERGERGVYGAPNEAAVTSVESEVADMGVPAETKTPAVAVHDGHGPDFRRRGFDPKLAAAWAFAYRDRFIKTDPETGKQKFLEFRFVKQLQESFGLHHLYDTIYGFNGQYYQAVEELIMPFILRALDAVAPEWARRDYARDVAATLTDFVAGEHRTDGAAVYGEWDAEPYIVFRNGVLDLSDLPSFRLVDFNPSFKCTWQVNAEWRDDWNPSSQSDAMRAVDEYLLTTLPDDDTRQALLEYLGYSLCRFDTSQQRYALLYGGGRNGKGVMIRVLERLFAGFVETVTLQDLAKNRFATHRLIKAAVNLVGDLSGERLEDTETIKKLTGNDVLTGERKFHDAFSFRPRVKLWYGANELPSTPDPSYGFFRRPLVIPFDQRFEQKYGEEWEERLKTPEALSYWAWLGISHYIMMRCRDGKLYESPAMKAALMDYWKANDIVMMAIEDEIVEFGQDYQVPRELLHLAFEIYAKDLGRKSPGAAKLMERLRNAAPVSITGRRLQINGERVNVWCGVRLGQGGLQLKIRREVYDSETRQIKYVTLPITEAYKQMRGERKGGASA</sequence>
<name>A0A1I7J9S5_9BACL</name>
<reference evidence="6" key="1">
    <citation type="submission" date="2016-10" db="EMBL/GenBank/DDBJ databases">
        <authorList>
            <person name="Varghese N."/>
        </authorList>
    </citation>
    <scope>NUCLEOTIDE SEQUENCE [LARGE SCALE GENOMIC DNA]</scope>
    <source>
        <strain evidence="6">DSM 17980</strain>
    </source>
</reference>
<gene>
    <name evidence="5" type="ORF">SAMN05421543_10928</name>
</gene>
<dbReference type="Gene3D" id="3.30.70.1790">
    <property type="entry name" value="RepB DNA-primase, N-terminal domain"/>
    <property type="match status" value="1"/>
</dbReference>
<dbReference type="AlphaFoldDB" id="A0A1I7J9S5"/>
<organism evidence="5 6">
    <name type="scientific">Alicyclobacillus macrosporangiidus</name>
    <dbReference type="NCBI Taxonomy" id="392015"/>
    <lineage>
        <taxon>Bacteria</taxon>
        <taxon>Bacillati</taxon>
        <taxon>Bacillota</taxon>
        <taxon>Bacilli</taxon>
        <taxon>Bacillales</taxon>
        <taxon>Alicyclobacillaceae</taxon>
        <taxon>Alicyclobacillus</taxon>
    </lineage>
</organism>
<dbReference type="GO" id="GO:0016787">
    <property type="term" value="F:hydrolase activity"/>
    <property type="evidence" value="ECO:0007669"/>
    <property type="project" value="UniProtKB-KW"/>
</dbReference>
<dbReference type="OrthoDB" id="9763644at2"/>
<keyword evidence="3" id="KW-0067">ATP-binding</keyword>
<dbReference type="Gene3D" id="3.40.50.300">
    <property type="entry name" value="P-loop containing nucleotide triphosphate hydrolases"/>
    <property type="match status" value="1"/>
</dbReference>
<dbReference type="NCBIfam" id="TIGR01613">
    <property type="entry name" value="primase_Cterm"/>
    <property type="match status" value="1"/>
</dbReference>
<dbReference type="InterPro" id="IPR045455">
    <property type="entry name" value="NrS-1_pol-like_helicase"/>
</dbReference>
<feature type="domain" description="SF3 helicase" evidence="4">
    <location>
        <begin position="682"/>
        <end position="837"/>
    </location>
</feature>
<dbReference type="GO" id="GO:0005524">
    <property type="term" value="F:ATP binding"/>
    <property type="evidence" value="ECO:0007669"/>
    <property type="project" value="UniProtKB-KW"/>
</dbReference>
<dbReference type="InterPro" id="IPR014015">
    <property type="entry name" value="Helicase_SF3_DNA-vir"/>
</dbReference>
<dbReference type="STRING" id="392015.SAMN05421543_10928"/>
<evidence type="ECO:0000259" key="4">
    <source>
        <dbReference type="PROSITE" id="PS51206"/>
    </source>
</evidence>